<evidence type="ECO:0000313" key="3">
    <source>
        <dbReference type="Proteomes" id="UP001179952"/>
    </source>
</evidence>
<gene>
    <name evidence="2" type="ORF">QJS04_geneDACA013803</name>
</gene>
<dbReference type="Proteomes" id="UP001179952">
    <property type="component" value="Unassembled WGS sequence"/>
</dbReference>
<feature type="region of interest" description="Disordered" evidence="1">
    <location>
        <begin position="125"/>
        <end position="147"/>
    </location>
</feature>
<evidence type="ECO:0000256" key="1">
    <source>
        <dbReference type="SAM" id="MobiDB-lite"/>
    </source>
</evidence>
<keyword evidence="3" id="KW-1185">Reference proteome</keyword>
<organism evidence="2 3">
    <name type="scientific">Acorus gramineus</name>
    <name type="common">Dwarf sweet flag</name>
    <dbReference type="NCBI Taxonomy" id="55184"/>
    <lineage>
        <taxon>Eukaryota</taxon>
        <taxon>Viridiplantae</taxon>
        <taxon>Streptophyta</taxon>
        <taxon>Embryophyta</taxon>
        <taxon>Tracheophyta</taxon>
        <taxon>Spermatophyta</taxon>
        <taxon>Magnoliopsida</taxon>
        <taxon>Liliopsida</taxon>
        <taxon>Acoraceae</taxon>
        <taxon>Acorus</taxon>
    </lineage>
</organism>
<feature type="compositionally biased region" description="Polar residues" evidence="1">
    <location>
        <begin position="127"/>
        <end position="142"/>
    </location>
</feature>
<name>A0AAV9AWC7_ACOGR</name>
<evidence type="ECO:0000313" key="2">
    <source>
        <dbReference type="EMBL" id="KAK1268315.1"/>
    </source>
</evidence>
<comment type="caution">
    <text evidence="2">The sequence shown here is derived from an EMBL/GenBank/DDBJ whole genome shotgun (WGS) entry which is preliminary data.</text>
</comment>
<dbReference type="PANTHER" id="PTHR31110:SF3">
    <property type="entry name" value="PORTAL PROTEIN"/>
    <property type="match status" value="1"/>
</dbReference>
<proteinExistence type="predicted"/>
<reference evidence="2" key="1">
    <citation type="journal article" date="2023" name="Nat. Commun.">
        <title>Diploid and tetraploid genomes of Acorus and the evolution of monocots.</title>
        <authorList>
            <person name="Ma L."/>
            <person name="Liu K.W."/>
            <person name="Li Z."/>
            <person name="Hsiao Y.Y."/>
            <person name="Qi Y."/>
            <person name="Fu T."/>
            <person name="Tang G.D."/>
            <person name="Zhang D."/>
            <person name="Sun W.H."/>
            <person name="Liu D.K."/>
            <person name="Li Y."/>
            <person name="Chen G.Z."/>
            <person name="Liu X.D."/>
            <person name="Liao X.Y."/>
            <person name="Jiang Y.T."/>
            <person name="Yu X."/>
            <person name="Hao Y."/>
            <person name="Huang J."/>
            <person name="Zhao X.W."/>
            <person name="Ke S."/>
            <person name="Chen Y.Y."/>
            <person name="Wu W.L."/>
            <person name="Hsu J.L."/>
            <person name="Lin Y.F."/>
            <person name="Huang M.D."/>
            <person name="Li C.Y."/>
            <person name="Huang L."/>
            <person name="Wang Z.W."/>
            <person name="Zhao X."/>
            <person name="Zhong W.Y."/>
            <person name="Peng D.H."/>
            <person name="Ahmad S."/>
            <person name="Lan S."/>
            <person name="Zhang J.S."/>
            <person name="Tsai W.C."/>
            <person name="Van de Peer Y."/>
            <person name="Liu Z.J."/>
        </authorList>
    </citation>
    <scope>NUCLEOTIDE SEQUENCE</scope>
    <source>
        <strain evidence="2">SCP</strain>
    </source>
</reference>
<dbReference type="AlphaFoldDB" id="A0AAV9AWC7"/>
<protein>
    <submittedName>
        <fullName evidence="2">Uncharacterized protein</fullName>
    </submittedName>
</protein>
<reference evidence="2" key="2">
    <citation type="submission" date="2023-06" db="EMBL/GenBank/DDBJ databases">
        <authorList>
            <person name="Ma L."/>
            <person name="Liu K.-W."/>
            <person name="Li Z."/>
            <person name="Hsiao Y.-Y."/>
            <person name="Qi Y."/>
            <person name="Fu T."/>
            <person name="Tang G."/>
            <person name="Zhang D."/>
            <person name="Sun W.-H."/>
            <person name="Liu D.-K."/>
            <person name="Li Y."/>
            <person name="Chen G.-Z."/>
            <person name="Liu X.-D."/>
            <person name="Liao X.-Y."/>
            <person name="Jiang Y.-T."/>
            <person name="Yu X."/>
            <person name="Hao Y."/>
            <person name="Huang J."/>
            <person name="Zhao X.-W."/>
            <person name="Ke S."/>
            <person name="Chen Y.-Y."/>
            <person name="Wu W.-L."/>
            <person name="Hsu J.-L."/>
            <person name="Lin Y.-F."/>
            <person name="Huang M.-D."/>
            <person name="Li C.-Y."/>
            <person name="Huang L."/>
            <person name="Wang Z.-W."/>
            <person name="Zhao X."/>
            <person name="Zhong W.-Y."/>
            <person name="Peng D.-H."/>
            <person name="Ahmad S."/>
            <person name="Lan S."/>
            <person name="Zhang J.-S."/>
            <person name="Tsai W.-C."/>
            <person name="Van De Peer Y."/>
            <person name="Liu Z.-J."/>
        </authorList>
    </citation>
    <scope>NUCLEOTIDE SEQUENCE</scope>
    <source>
        <strain evidence="2">SCP</strain>
        <tissue evidence="2">Leaves</tissue>
    </source>
</reference>
<sequence length="1129" mass="128025">MMFTEGLDERAIDWVKQGVDTDQQLRPPLTENFEKEFTPQKPLLFGRNNNLSSPHVLPPLKFYSSLLTRHSDVHFDSEDDDIESIASASCAMDLCYSDTFEEDGLGSSDSDLFDKPKVQDCAEELSESQSCEGSNQESTSGSECRKKSSSLVRGTLENLRIEVPANVRRYTDTELGLKSCQEGDIGSHDHSMRGIITQLQDLGTPSAPPVVDIGNEESELVEDCKTWMRPTSIAQELMKENYEMHQSNEAMAYYGNSEVPMEVGAQLHRSDVPDNRSLSAKEEVQMPHWQTSLIGQATCYNTSDQTAWQTFVAYDACFRLCLNAWARDCMEAPEFLRDECIVLRNAFGLHRFLLHPRRQSLKEGQPSEHKESICGMKAKKVGRKITVEAVRKIRIIPRRPLRAANSQRGMAYMQVGAEYVRHASALLKTSINSLKLTALSVASEESLSCLLQLRSSNEETTGESSSVVFLKARSGDSHVFFPESQSDALLVDVLDKNRITQGRAIIEVSSLSDNPNDRVRWWPIYHDDHECIGKIQLSINSIGTSSDISFVKSGPVVETLVYDLVLEAAMCAQHFHTRNLRIYGAWKWLLTEFADYYGVSDAYTKLRYLSYILNVATPTKDCLDLVHELLLPVVKARGENCLTRQEKSLFIDCEAQVENLLASTFENYKSLDENSPTGITELYGPNFGAAAPALVPAVQIYCLLHDILSKEAQTKLRNYFQIGAARRCRKHMVDTDEFMSSNNEDFLSDPMIISTAYLKMKTLCINISNEIQADIKIHNQHILPSQVHGGVDSRDLFHGYIMVWVQDKRLYLLDLCKAEKVPWTGVSTHHCTSPFVDKMYDQIRDALKEYQVVINRWPQYSITLENATADVEQAILKALEKQYTDVLTPLKESFPQMLEKQVQKLTRRQSTSIYVVPTEMGMFLNTVKRIIDILHCTVEDILKTWAACLPVDGDKKIAFGEQLNGVTVMLKTRYKNYMNAIVEKLMRNVQANRTTRLKKLLQETTEAEGEAEMRENMQPLCSQLMESVQNLHDVFSSKIFVAITRGFWDRMGQIVLTFLGSRKENKIWYKGSWYALGILDDVFASQMQRLLGNALDEKDLEPPRSVTEARSILCRDTRNSADPSNYFYV</sequence>
<dbReference type="PANTHER" id="PTHR31110">
    <property type="entry name" value="PESTICIDAL CRYSTAL CRY8BA PROTEIN"/>
    <property type="match status" value="1"/>
</dbReference>
<dbReference type="EMBL" id="JAUJYN010000006">
    <property type="protein sequence ID" value="KAK1268315.1"/>
    <property type="molecule type" value="Genomic_DNA"/>
</dbReference>
<accession>A0AAV9AWC7</accession>